<keyword evidence="2 5" id="KW-0812">Transmembrane</keyword>
<feature type="transmembrane region" description="Helical" evidence="5">
    <location>
        <begin position="123"/>
        <end position="140"/>
    </location>
</feature>
<dbReference type="GO" id="GO:0016020">
    <property type="term" value="C:membrane"/>
    <property type="evidence" value="ECO:0007669"/>
    <property type="project" value="UniProtKB-SubCell"/>
</dbReference>
<feature type="transmembrane region" description="Helical" evidence="5">
    <location>
        <begin position="51"/>
        <end position="71"/>
    </location>
</feature>
<evidence type="ECO:0000313" key="8">
    <source>
        <dbReference type="Proteomes" id="UP000062833"/>
    </source>
</evidence>
<dbReference type="KEGG" id="aaq:AOC05_05970"/>
<organism evidence="7 8">
    <name type="scientific">Arthrobacter alpinus</name>
    <dbReference type="NCBI Taxonomy" id="656366"/>
    <lineage>
        <taxon>Bacteria</taxon>
        <taxon>Bacillati</taxon>
        <taxon>Actinomycetota</taxon>
        <taxon>Actinomycetes</taxon>
        <taxon>Micrococcales</taxon>
        <taxon>Micrococcaceae</taxon>
        <taxon>Arthrobacter</taxon>
    </lineage>
</organism>
<evidence type="ECO:0000256" key="5">
    <source>
        <dbReference type="SAM" id="Phobius"/>
    </source>
</evidence>
<name>A0A0M4QM17_9MICC</name>
<feature type="transmembrane region" description="Helical" evidence="5">
    <location>
        <begin position="146"/>
        <end position="170"/>
    </location>
</feature>
<dbReference type="EMBL" id="CP012677">
    <property type="protein sequence ID" value="ALE91984.1"/>
    <property type="molecule type" value="Genomic_DNA"/>
</dbReference>
<dbReference type="RefSeq" id="WP_062006449.1">
    <property type="nucleotide sequence ID" value="NZ_CP012677.1"/>
</dbReference>
<dbReference type="InterPro" id="IPR013130">
    <property type="entry name" value="Fe3_Rdtase_TM_dom"/>
</dbReference>
<keyword evidence="4 5" id="KW-0472">Membrane</keyword>
<evidence type="ECO:0000256" key="2">
    <source>
        <dbReference type="ARBA" id="ARBA00022692"/>
    </source>
</evidence>
<evidence type="ECO:0000256" key="4">
    <source>
        <dbReference type="ARBA" id="ARBA00023136"/>
    </source>
</evidence>
<evidence type="ECO:0000313" key="7">
    <source>
        <dbReference type="EMBL" id="ALE91984.1"/>
    </source>
</evidence>
<reference evidence="8" key="1">
    <citation type="submission" date="2015-09" db="EMBL/GenBank/DDBJ databases">
        <title>Complete genome of Arthrobacter alpinus strain R3.8.</title>
        <authorList>
            <person name="See-Too W.S."/>
            <person name="Chan K.G."/>
        </authorList>
    </citation>
    <scope>NUCLEOTIDE SEQUENCE [LARGE SCALE GENOMIC DNA]</scope>
    <source>
        <strain evidence="8">R3.8</strain>
    </source>
</reference>
<feature type="domain" description="Ferric oxidoreductase" evidence="6">
    <location>
        <begin position="12"/>
        <end position="134"/>
    </location>
</feature>
<evidence type="ECO:0000259" key="6">
    <source>
        <dbReference type="Pfam" id="PF01794"/>
    </source>
</evidence>
<proteinExistence type="predicted"/>
<comment type="subcellular location">
    <subcellularLocation>
        <location evidence="1">Membrane</location>
        <topology evidence="1">Multi-pass membrane protein</topology>
    </subcellularLocation>
</comment>
<dbReference type="AlphaFoldDB" id="A0A0M4QM17"/>
<keyword evidence="3 5" id="KW-1133">Transmembrane helix</keyword>
<gene>
    <name evidence="7" type="ORF">AOC05_05970</name>
</gene>
<dbReference type="PATRIC" id="fig|656366.3.peg.1273"/>
<sequence length="185" mass="19958">MDNALWAFGRVSGFVALALFTVAVVLGILTRSGRRLFAIPRFSVVLIHRNISVLATVFLVLHVSSLMLDSFAKMNVIDVLVPFLGAFKPFWQGLGTVAFDLVLAVVVTGLLRHRIGQKTFRAVHWLTYAMWPIALAHAIGNGTNGTAGWFVLLAVGSVAVVGTAVVWRLSAAFLETSKARQGGLL</sequence>
<accession>A0A0M4QM17</accession>
<protein>
    <submittedName>
        <fullName evidence="7">Iron reductase</fullName>
    </submittedName>
</protein>
<keyword evidence="8" id="KW-1185">Reference proteome</keyword>
<dbReference type="Proteomes" id="UP000062833">
    <property type="component" value="Chromosome"/>
</dbReference>
<evidence type="ECO:0000256" key="1">
    <source>
        <dbReference type="ARBA" id="ARBA00004141"/>
    </source>
</evidence>
<feature type="transmembrane region" description="Helical" evidence="5">
    <location>
        <begin position="6"/>
        <end position="30"/>
    </location>
</feature>
<evidence type="ECO:0000256" key="3">
    <source>
        <dbReference type="ARBA" id="ARBA00022989"/>
    </source>
</evidence>
<dbReference type="Pfam" id="PF01794">
    <property type="entry name" value="Ferric_reduct"/>
    <property type="match status" value="1"/>
</dbReference>
<feature type="transmembrane region" description="Helical" evidence="5">
    <location>
        <begin position="91"/>
        <end position="111"/>
    </location>
</feature>